<dbReference type="OrthoDB" id="9810148at2"/>
<keyword evidence="1" id="KW-0548">Nucleotidyltransferase</keyword>
<dbReference type="RefSeq" id="WP_051965879.1">
    <property type="nucleotide sequence ID" value="NZ_CP045798.1"/>
</dbReference>
<evidence type="ECO:0000313" key="1">
    <source>
        <dbReference type="EMBL" id="QNB47267.1"/>
    </source>
</evidence>
<dbReference type="SUPFAM" id="SSF52540">
    <property type="entry name" value="P-loop containing nucleoside triphosphate hydrolases"/>
    <property type="match status" value="1"/>
</dbReference>
<evidence type="ECO:0000313" key="2">
    <source>
        <dbReference type="Proteomes" id="UP000515847"/>
    </source>
</evidence>
<dbReference type="Proteomes" id="UP000515847">
    <property type="component" value="Chromosome"/>
</dbReference>
<proteinExistence type="predicted"/>
<dbReference type="GO" id="GO:0003887">
    <property type="term" value="F:DNA-directed DNA polymerase activity"/>
    <property type="evidence" value="ECO:0007669"/>
    <property type="project" value="UniProtKB-EC"/>
</dbReference>
<reference evidence="1 2" key="1">
    <citation type="journal article" date="2019" name="Front. Microbiol.">
        <title>Thermoanaerosceptrum fracticalcis gen. nov. sp. nov., a Novel Fumarate-Fermenting Microorganism From a Deep Fractured Carbonate Aquifer of the US Great Basin.</title>
        <authorList>
            <person name="Hamilton-Brehm S.D."/>
            <person name="Stewart L.E."/>
            <person name="Zavarin M."/>
            <person name="Caldwell M."/>
            <person name="Lawson P.A."/>
            <person name="Onstott T.C."/>
            <person name="Grzymski J."/>
            <person name="Neveux I."/>
            <person name="Lollar B.S."/>
            <person name="Russell C.E."/>
            <person name="Moser D.P."/>
        </authorList>
    </citation>
    <scope>NUCLEOTIDE SEQUENCE [LARGE SCALE GENOMIC DNA]</scope>
    <source>
        <strain evidence="1 2">DRI-13</strain>
    </source>
</reference>
<keyword evidence="2" id="KW-1185">Reference proteome</keyword>
<dbReference type="NCBIfam" id="TIGR00678">
    <property type="entry name" value="holB"/>
    <property type="match status" value="1"/>
</dbReference>
<keyword evidence="1" id="KW-0808">Transferase</keyword>
<dbReference type="GO" id="GO:0008408">
    <property type="term" value="F:3'-5' exonuclease activity"/>
    <property type="evidence" value="ECO:0007669"/>
    <property type="project" value="InterPro"/>
</dbReference>
<dbReference type="PANTHER" id="PTHR11669:SF8">
    <property type="entry name" value="DNA POLYMERASE III SUBUNIT DELTA"/>
    <property type="match status" value="1"/>
</dbReference>
<dbReference type="PANTHER" id="PTHR11669">
    <property type="entry name" value="REPLICATION FACTOR C / DNA POLYMERASE III GAMMA-TAU SUBUNIT"/>
    <property type="match status" value="1"/>
</dbReference>
<protein>
    <submittedName>
        <fullName evidence="1">DNA polymerase III subunit delta</fullName>
        <ecNumber evidence="1">2.7.7.7</ecNumber>
    </submittedName>
</protein>
<dbReference type="GO" id="GO:0006261">
    <property type="term" value="P:DNA-templated DNA replication"/>
    <property type="evidence" value="ECO:0007669"/>
    <property type="project" value="TreeGrafter"/>
</dbReference>
<dbReference type="Gene3D" id="3.40.50.300">
    <property type="entry name" value="P-loop containing nucleotide triphosphate hydrolases"/>
    <property type="match status" value="1"/>
</dbReference>
<dbReference type="Pfam" id="PF13177">
    <property type="entry name" value="DNA_pol3_delta2"/>
    <property type="match status" value="1"/>
</dbReference>
<name>A0A7G6E5B3_THEFR</name>
<dbReference type="KEGG" id="tfr:BR63_13795"/>
<dbReference type="InterPro" id="IPR027417">
    <property type="entry name" value="P-loop_NTPase"/>
</dbReference>
<sequence length="329" mass="37176">MGFKEIKGQERAVAQLKAALTSGRISHAYLFYGPEGIGKAKTARIFARALTCENPLEGEPCEVCSNCRKANSGNHPDIREVSPDGTSLKISQIRNLQSEVYLKCYEGRFKVIIVHDAQLLTIEAANSLLKVLEEPPERTIFILLAQDVQNLPDTIRSRCLHIQFSPLDQGVISEILAEQGVAAKIPLSLGQGSVGKTLKLMERIDYQQLLLNISHLIGDLKRAGYREIFAWAESLEKDRELLKVTLELIANMYRDKLVRCTTGKEELLWGTDEFVEKEDNPQICLAILEEMNKVPLYLKHNVNLRLVLEMLLIKLKNIEREERRIDSIG</sequence>
<dbReference type="EC" id="2.7.7.7" evidence="1"/>
<dbReference type="FunFam" id="3.40.50.300:FF:001255">
    <property type="entry name" value="DNA polymerase III subunit delta"/>
    <property type="match status" value="1"/>
</dbReference>
<dbReference type="AlphaFoldDB" id="A0A7G6E5B3"/>
<dbReference type="InterPro" id="IPR050238">
    <property type="entry name" value="DNA_Rep/Repair_Clamp_Loader"/>
</dbReference>
<dbReference type="InterPro" id="IPR004622">
    <property type="entry name" value="DNA_pol_HolB"/>
</dbReference>
<accession>A0A7G6E5B3</accession>
<gene>
    <name evidence="1" type="primary">holB</name>
    <name evidence="1" type="ORF">BR63_13795</name>
</gene>
<organism evidence="1 2">
    <name type="scientific">Thermanaerosceptrum fracticalcis</name>
    <dbReference type="NCBI Taxonomy" id="1712410"/>
    <lineage>
        <taxon>Bacteria</taxon>
        <taxon>Bacillati</taxon>
        <taxon>Bacillota</taxon>
        <taxon>Clostridia</taxon>
        <taxon>Eubacteriales</taxon>
        <taxon>Peptococcaceae</taxon>
        <taxon>Thermanaerosceptrum</taxon>
    </lineage>
</organism>
<dbReference type="EMBL" id="CP045798">
    <property type="protein sequence ID" value="QNB47267.1"/>
    <property type="molecule type" value="Genomic_DNA"/>
</dbReference>